<protein>
    <recommendedName>
        <fullName evidence="1">CRISPR-associated protein Cas6 C-terminal domain-containing protein</fullName>
    </recommendedName>
</protein>
<evidence type="ECO:0000313" key="3">
    <source>
        <dbReference type="Proteomes" id="UP000298324"/>
    </source>
</evidence>
<proteinExistence type="predicted"/>
<dbReference type="Gene3D" id="3.30.70.1900">
    <property type="match status" value="1"/>
</dbReference>
<dbReference type="EMBL" id="QFGA01000001">
    <property type="protein sequence ID" value="TEB07682.1"/>
    <property type="molecule type" value="Genomic_DNA"/>
</dbReference>
<sequence length="327" mass="37676">MSKYFTIAKYRLTIEAGEKGLLLPPYKGSTLRGGFGNAFRRISCSLREANCNNCLLRTSCPYAYIFETAPPPGSEALRNYESIPRPFILEPPLETKTEYRPGEKLDFNLILIGRAINYLPYFIVAFRELGELGIGKMRRKYRLAEIRAIGLNNEESQLVYQAEDQLVRNTNLAIQFDSADLLRQKDKVIALTRLGLDFLTITRIKFEENFVHHIEFHMLIRSLLRRLSSLAYFHHGWELELDFTGLIERAAEVRLVSDGTRWVNWERYSSRQDNKVNMGGLVGRVEYEGELDEFLPLLRLGELVHVGKGAVFGMGKYEHLKLGYKEI</sequence>
<evidence type="ECO:0000259" key="1">
    <source>
        <dbReference type="Pfam" id="PF10040"/>
    </source>
</evidence>
<dbReference type="RefSeq" id="WP_190239516.1">
    <property type="nucleotide sequence ID" value="NZ_QFGA01000001.1"/>
</dbReference>
<evidence type="ECO:0000313" key="2">
    <source>
        <dbReference type="EMBL" id="TEB07682.1"/>
    </source>
</evidence>
<organism evidence="2 3">
    <name type="scientific">Pelotomaculum schinkii</name>
    <dbReference type="NCBI Taxonomy" id="78350"/>
    <lineage>
        <taxon>Bacteria</taxon>
        <taxon>Bacillati</taxon>
        <taxon>Bacillota</taxon>
        <taxon>Clostridia</taxon>
        <taxon>Eubacteriales</taxon>
        <taxon>Desulfotomaculaceae</taxon>
        <taxon>Pelotomaculum</taxon>
    </lineage>
</organism>
<keyword evidence="3" id="KW-1185">Reference proteome</keyword>
<comment type="caution">
    <text evidence="2">The sequence shown here is derived from an EMBL/GenBank/DDBJ whole genome shotgun (WGS) entry which is preliminary data.</text>
</comment>
<accession>A0A4Y7RG62</accession>
<dbReference type="Proteomes" id="UP000298324">
    <property type="component" value="Unassembled WGS sequence"/>
</dbReference>
<gene>
    <name evidence="2" type="ORF">Psch_01237</name>
</gene>
<dbReference type="AlphaFoldDB" id="A0A4Y7RG62"/>
<dbReference type="Pfam" id="PF10040">
    <property type="entry name" value="CRISPR_Cas6"/>
    <property type="match status" value="1"/>
</dbReference>
<reference evidence="2 3" key="1">
    <citation type="journal article" date="2018" name="Environ. Microbiol.">
        <title>Novel energy conservation strategies and behaviour of Pelotomaculum schinkii driving syntrophic propionate catabolism.</title>
        <authorList>
            <person name="Hidalgo-Ahumada C.A.P."/>
            <person name="Nobu M.K."/>
            <person name="Narihiro T."/>
            <person name="Tamaki H."/>
            <person name="Liu W.T."/>
            <person name="Kamagata Y."/>
            <person name="Stams A.J.M."/>
            <person name="Imachi H."/>
            <person name="Sousa D.Z."/>
        </authorList>
    </citation>
    <scope>NUCLEOTIDE SEQUENCE [LARGE SCALE GENOMIC DNA]</scope>
    <source>
        <strain evidence="2 3">HH</strain>
    </source>
</reference>
<dbReference type="InterPro" id="IPR019267">
    <property type="entry name" value="CRISPR-assoc_Cas6_C"/>
</dbReference>
<name>A0A4Y7RG62_9FIRM</name>
<feature type="domain" description="CRISPR-associated protein Cas6 C-terminal" evidence="1">
    <location>
        <begin position="196"/>
        <end position="317"/>
    </location>
</feature>